<dbReference type="SMART" id="SM00214">
    <property type="entry name" value="VWC"/>
    <property type="match status" value="2"/>
</dbReference>
<feature type="domain" description="EGF-like" evidence="5">
    <location>
        <begin position="431"/>
        <end position="478"/>
    </location>
</feature>
<keyword evidence="7" id="KW-1185">Reference proteome</keyword>
<dbReference type="SMART" id="SM00181">
    <property type="entry name" value="EGF"/>
    <property type="match status" value="2"/>
</dbReference>
<dbReference type="PANTHER" id="PTHR24042:SF5">
    <property type="entry name" value="EGF-LIKE CALCIUM-BINDING DOMAIN-CONTAINING PROTEIN"/>
    <property type="match status" value="1"/>
</dbReference>
<dbReference type="InterPro" id="IPR000742">
    <property type="entry name" value="EGF"/>
</dbReference>
<dbReference type="PROSITE" id="PS01186">
    <property type="entry name" value="EGF_2"/>
    <property type="match status" value="2"/>
</dbReference>
<evidence type="ECO:0000313" key="8">
    <source>
        <dbReference type="WBParaSite" id="jg2335"/>
    </source>
</evidence>
<dbReference type="Proteomes" id="UP000887574">
    <property type="component" value="Unplaced"/>
</dbReference>
<dbReference type="PROSITE" id="PS01187">
    <property type="entry name" value="EGF_CA"/>
    <property type="match status" value="1"/>
</dbReference>
<comment type="caution">
    <text evidence="4">Lacks conserved residue(s) required for the propagation of feature annotation.</text>
</comment>
<dbReference type="GO" id="GO:0008201">
    <property type="term" value="F:heparin binding"/>
    <property type="evidence" value="ECO:0007669"/>
    <property type="project" value="TreeGrafter"/>
</dbReference>
<evidence type="ECO:0000256" key="1">
    <source>
        <dbReference type="ARBA" id="ARBA00022536"/>
    </source>
</evidence>
<organism evidence="7 8">
    <name type="scientific">Ditylenchus dipsaci</name>
    <dbReference type="NCBI Taxonomy" id="166011"/>
    <lineage>
        <taxon>Eukaryota</taxon>
        <taxon>Metazoa</taxon>
        <taxon>Ecdysozoa</taxon>
        <taxon>Nematoda</taxon>
        <taxon>Chromadorea</taxon>
        <taxon>Rhabditida</taxon>
        <taxon>Tylenchina</taxon>
        <taxon>Tylenchomorpha</taxon>
        <taxon>Sphaerularioidea</taxon>
        <taxon>Anguinidae</taxon>
        <taxon>Anguininae</taxon>
        <taxon>Ditylenchus</taxon>
    </lineage>
</organism>
<dbReference type="Gene3D" id="6.20.200.20">
    <property type="match status" value="2"/>
</dbReference>
<dbReference type="GO" id="GO:0005615">
    <property type="term" value="C:extracellular space"/>
    <property type="evidence" value="ECO:0007669"/>
    <property type="project" value="TreeGrafter"/>
</dbReference>
<dbReference type="PANTHER" id="PTHR24042">
    <property type="entry name" value="NEL HOMOLOG"/>
    <property type="match status" value="1"/>
</dbReference>
<feature type="domain" description="VWFC" evidence="6">
    <location>
        <begin position="330"/>
        <end position="390"/>
    </location>
</feature>
<dbReference type="Pfam" id="PF23334">
    <property type="entry name" value="VWC2L_2nd"/>
    <property type="match status" value="2"/>
</dbReference>
<keyword evidence="3" id="KW-0325">Glycoprotein</keyword>
<dbReference type="PROSITE" id="PS50026">
    <property type="entry name" value="EGF_3"/>
    <property type="match status" value="2"/>
</dbReference>
<evidence type="ECO:0000313" key="7">
    <source>
        <dbReference type="Proteomes" id="UP000887574"/>
    </source>
</evidence>
<dbReference type="SUPFAM" id="SSF57196">
    <property type="entry name" value="EGF/Laminin"/>
    <property type="match status" value="2"/>
</dbReference>
<dbReference type="CDD" id="cd00054">
    <property type="entry name" value="EGF_CA"/>
    <property type="match status" value="1"/>
</dbReference>
<dbReference type="InterPro" id="IPR049883">
    <property type="entry name" value="NOTCH1_EGF-like"/>
</dbReference>
<dbReference type="PROSITE" id="PS00010">
    <property type="entry name" value="ASX_HYDROXYL"/>
    <property type="match status" value="1"/>
</dbReference>
<feature type="domain" description="VWFC" evidence="6">
    <location>
        <begin position="270"/>
        <end position="329"/>
    </location>
</feature>
<feature type="domain" description="EGF-like" evidence="5">
    <location>
        <begin position="391"/>
        <end position="430"/>
    </location>
</feature>
<dbReference type="InterPro" id="IPR001007">
    <property type="entry name" value="VWF_dom"/>
</dbReference>
<name>A0A915DW00_9BILA</name>
<proteinExistence type="predicted"/>
<evidence type="ECO:0000256" key="3">
    <source>
        <dbReference type="ARBA" id="ARBA00023180"/>
    </source>
</evidence>
<accession>A0A915DW00</accession>
<dbReference type="GO" id="GO:0005509">
    <property type="term" value="F:calcium ion binding"/>
    <property type="evidence" value="ECO:0007669"/>
    <property type="project" value="InterPro"/>
</dbReference>
<dbReference type="InterPro" id="IPR018097">
    <property type="entry name" value="EGF_Ca-bd_CS"/>
</dbReference>
<sequence length="483" mass="54077">MKTRPRNHTNILVIIWHVYALLVSFVNPKPELSHVHHLRLPKIQAEKLMSLFVEGNIGLQFDINQDDHTNAVLLSVEQSFPSEVLFQLTTSTIDNTIQLEFRARNNQHKLYKISAPLNDEVTVTDNCHQLLKTKDEDIDFGIPALQETRVYVGQQNSEGNGFQGRLREFTADAGNPIELKCPELELTLGNSVTTEFVDSSAAGTTFSSVLDPASTTVQTVIGGRMLADDSRREDWQLAQRLEYLEGHLKHWNSVFQKFDSRIKKVELHQRGCQIGGRILGFGERRQNMMNCTECQCSSSGYLHCNPIGCPRVDCAHPVNVAGKCCPECGKQCFYNGQNYQNGEEFWPKKCVRCKCENGIMECQFKHTQACPPLNCPDQDTPPNQCCPVCVNVDHCAGNNGCHRFAICESGQYGAKCTCKAGFFGNGTTCYDVDECLWDESAREQLGGCQLGTICINLPGNFKCDCLPGYQKLDDKNCLDVIRI</sequence>
<dbReference type="InterPro" id="IPR000152">
    <property type="entry name" value="EGF-type_Asp/Asn_hydroxyl_site"/>
</dbReference>
<evidence type="ECO:0000256" key="2">
    <source>
        <dbReference type="ARBA" id="ARBA00023157"/>
    </source>
</evidence>
<evidence type="ECO:0000259" key="5">
    <source>
        <dbReference type="PROSITE" id="PS50026"/>
    </source>
</evidence>
<protein>
    <submittedName>
        <fullName evidence="8">Uncharacterized protein</fullName>
    </submittedName>
</protein>
<dbReference type="InterPro" id="IPR051586">
    <property type="entry name" value="PKC-binding_NELL"/>
</dbReference>
<dbReference type="AlphaFoldDB" id="A0A915DW00"/>
<dbReference type="Gene3D" id="2.10.25.10">
    <property type="entry name" value="Laminin"/>
    <property type="match status" value="2"/>
</dbReference>
<dbReference type="WBParaSite" id="jg2335">
    <property type="protein sequence ID" value="jg2335"/>
    <property type="gene ID" value="jg2335"/>
</dbReference>
<dbReference type="SMART" id="SM00179">
    <property type="entry name" value="EGF_CA"/>
    <property type="match status" value="2"/>
</dbReference>
<dbReference type="SUPFAM" id="SSF57603">
    <property type="entry name" value="FnI-like domain"/>
    <property type="match status" value="2"/>
</dbReference>
<dbReference type="InterPro" id="IPR001881">
    <property type="entry name" value="EGF-like_Ca-bd_dom"/>
</dbReference>
<dbReference type="Pfam" id="PF07645">
    <property type="entry name" value="EGF_CA"/>
    <property type="match status" value="1"/>
</dbReference>
<keyword evidence="1 4" id="KW-0245">EGF-like domain</keyword>
<evidence type="ECO:0000259" key="6">
    <source>
        <dbReference type="PROSITE" id="PS50184"/>
    </source>
</evidence>
<dbReference type="PROSITE" id="PS50184">
    <property type="entry name" value="VWFC_2"/>
    <property type="match status" value="2"/>
</dbReference>
<reference evidence="8" key="1">
    <citation type="submission" date="2022-11" db="UniProtKB">
        <authorList>
            <consortium name="WormBaseParasite"/>
        </authorList>
    </citation>
    <scope>IDENTIFICATION</scope>
</reference>
<keyword evidence="2" id="KW-1015">Disulfide bond</keyword>
<evidence type="ECO:0000256" key="4">
    <source>
        <dbReference type="PROSITE-ProRule" id="PRU00076"/>
    </source>
</evidence>